<evidence type="ECO:0000256" key="5">
    <source>
        <dbReference type="ARBA" id="ARBA00022622"/>
    </source>
</evidence>
<organism evidence="11 12">
    <name type="scientific">Fonsecaea erecta</name>
    <dbReference type="NCBI Taxonomy" id="1367422"/>
    <lineage>
        <taxon>Eukaryota</taxon>
        <taxon>Fungi</taxon>
        <taxon>Dikarya</taxon>
        <taxon>Ascomycota</taxon>
        <taxon>Pezizomycotina</taxon>
        <taxon>Eurotiomycetes</taxon>
        <taxon>Chaetothyriomycetidae</taxon>
        <taxon>Chaetothyriales</taxon>
        <taxon>Herpotrichiellaceae</taxon>
        <taxon>Fonsecaea</taxon>
    </lineage>
</organism>
<evidence type="ECO:0000256" key="9">
    <source>
        <dbReference type="SAM" id="SignalP"/>
    </source>
</evidence>
<comment type="subcellular location">
    <subcellularLocation>
        <location evidence="1">Membrane</location>
        <topology evidence="1">Lipid-anchor</topology>
        <topology evidence="1">GPI-anchor</topology>
    </subcellularLocation>
    <subcellularLocation>
        <location evidence="2">Secreted</location>
    </subcellularLocation>
</comment>
<evidence type="ECO:0000313" key="12">
    <source>
        <dbReference type="Proteomes" id="UP000078343"/>
    </source>
</evidence>
<keyword evidence="6 9" id="KW-0732">Signal</keyword>
<proteinExistence type="inferred from homology"/>
<evidence type="ECO:0000256" key="7">
    <source>
        <dbReference type="ARBA" id="ARBA00023157"/>
    </source>
</evidence>
<evidence type="ECO:0000256" key="4">
    <source>
        <dbReference type="ARBA" id="ARBA00022525"/>
    </source>
</evidence>
<keyword evidence="4" id="KW-0964">Secreted</keyword>
<reference evidence="11 12" key="1">
    <citation type="submission" date="2016-04" db="EMBL/GenBank/DDBJ databases">
        <title>Draft genome of Fonsecaea erecta CBS 125763.</title>
        <authorList>
            <person name="Weiss V.A."/>
            <person name="Vicente V.A."/>
            <person name="Raittz R.T."/>
            <person name="Moreno L.F."/>
            <person name="De Souza E.M."/>
            <person name="Pedrosa F.O."/>
            <person name="Steffens M.B."/>
            <person name="Faoro H."/>
            <person name="Tadra-Sfeir M.Z."/>
            <person name="Najafzadeh M.J."/>
            <person name="Felipe M.S."/>
            <person name="Teixeira M."/>
            <person name="Sun J."/>
            <person name="Xi L."/>
            <person name="Gomes R."/>
            <person name="De Azevedo C.M."/>
            <person name="Salgado C.G."/>
            <person name="Da Silva M.B."/>
            <person name="Nascimento M.F."/>
            <person name="Queiroz-Telles F."/>
            <person name="Attili D.S."/>
            <person name="Gorbushina A."/>
        </authorList>
    </citation>
    <scope>NUCLEOTIDE SEQUENCE [LARGE SCALE GENOMIC DNA]</scope>
    <source>
        <strain evidence="11 12">CBS 125763</strain>
    </source>
</reference>
<keyword evidence="7" id="KW-1015">Disulfide bond</keyword>
<comment type="similarity">
    <text evidence="3">Belongs to the RBT5 family.</text>
</comment>
<dbReference type="InterPro" id="IPR008427">
    <property type="entry name" value="Extracellular_membr_CFEM_dom"/>
</dbReference>
<name>A0A178Z8A1_9EURO</name>
<dbReference type="Proteomes" id="UP000078343">
    <property type="component" value="Unassembled WGS sequence"/>
</dbReference>
<comment type="caution">
    <text evidence="11">The sequence shown here is derived from an EMBL/GenBank/DDBJ whole genome shotgun (WGS) entry which is preliminary data.</text>
</comment>
<gene>
    <name evidence="11" type="ORF">AYL99_10160</name>
</gene>
<evidence type="ECO:0000256" key="3">
    <source>
        <dbReference type="ARBA" id="ARBA00010031"/>
    </source>
</evidence>
<dbReference type="EMBL" id="LVYI01000010">
    <property type="protein sequence ID" value="OAP56008.1"/>
    <property type="molecule type" value="Genomic_DNA"/>
</dbReference>
<dbReference type="GO" id="GO:0098552">
    <property type="term" value="C:side of membrane"/>
    <property type="evidence" value="ECO:0007669"/>
    <property type="project" value="UniProtKB-KW"/>
</dbReference>
<evidence type="ECO:0000256" key="8">
    <source>
        <dbReference type="ARBA" id="ARBA00023288"/>
    </source>
</evidence>
<keyword evidence="8" id="KW-0449">Lipoprotein</keyword>
<keyword evidence="5" id="KW-0336">GPI-anchor</keyword>
<keyword evidence="5" id="KW-0472">Membrane</keyword>
<evidence type="ECO:0000256" key="2">
    <source>
        <dbReference type="ARBA" id="ARBA00004613"/>
    </source>
</evidence>
<sequence length="235" mass="24032">MAPTLSILLCSVFLIVSPLVIASYDRFTSLPYCAQYCFTKAVNDSLATCEGASLDCFCQSANAATDFNICLQANVPCNSNPINNDVEVFKSTIFCNGSMDSGFYYTSAPGAVTASVGPALGGNLSATIFSNLPSSVATEMSIASTNTSTQCADSGSVTAPAILTSTSTVVVELSNTASPSASSNSTWTASSFPTVIAAQASGGAAPARVGATELVELKGGFFMTWILVGEILALI</sequence>
<protein>
    <recommendedName>
        <fullName evidence="10">CFEM domain-containing protein</fullName>
    </recommendedName>
</protein>
<dbReference type="Pfam" id="PF05730">
    <property type="entry name" value="CFEM"/>
    <property type="match status" value="1"/>
</dbReference>
<feature type="signal peptide" evidence="9">
    <location>
        <begin position="1"/>
        <end position="22"/>
    </location>
</feature>
<dbReference type="GO" id="GO:0005576">
    <property type="term" value="C:extracellular region"/>
    <property type="evidence" value="ECO:0007669"/>
    <property type="project" value="UniProtKB-SubCell"/>
</dbReference>
<evidence type="ECO:0000313" key="11">
    <source>
        <dbReference type="EMBL" id="OAP56008.1"/>
    </source>
</evidence>
<feature type="chain" id="PRO_5008098323" description="CFEM domain-containing protein" evidence="9">
    <location>
        <begin position="23"/>
        <end position="235"/>
    </location>
</feature>
<keyword evidence="5" id="KW-0325">Glycoprotein</keyword>
<evidence type="ECO:0000256" key="6">
    <source>
        <dbReference type="ARBA" id="ARBA00022729"/>
    </source>
</evidence>
<accession>A0A178Z8A1</accession>
<feature type="domain" description="CFEM" evidence="10">
    <location>
        <begin position="28"/>
        <end position="76"/>
    </location>
</feature>
<dbReference type="RefSeq" id="XP_018689375.1">
    <property type="nucleotide sequence ID" value="XM_018841666.1"/>
</dbReference>
<dbReference type="AlphaFoldDB" id="A0A178Z8A1"/>
<evidence type="ECO:0000259" key="10">
    <source>
        <dbReference type="Pfam" id="PF05730"/>
    </source>
</evidence>
<dbReference type="OrthoDB" id="4160532at2759"/>
<dbReference type="GeneID" id="30014328"/>
<evidence type="ECO:0000256" key="1">
    <source>
        <dbReference type="ARBA" id="ARBA00004589"/>
    </source>
</evidence>
<keyword evidence="12" id="KW-1185">Reference proteome</keyword>